<name>A0A2T4A7Y1_TRIHA</name>
<organism evidence="2 3">
    <name type="scientific">Trichoderma harzianum CBS 226.95</name>
    <dbReference type="NCBI Taxonomy" id="983964"/>
    <lineage>
        <taxon>Eukaryota</taxon>
        <taxon>Fungi</taxon>
        <taxon>Dikarya</taxon>
        <taxon>Ascomycota</taxon>
        <taxon>Pezizomycotina</taxon>
        <taxon>Sordariomycetes</taxon>
        <taxon>Hypocreomycetidae</taxon>
        <taxon>Hypocreales</taxon>
        <taxon>Hypocreaceae</taxon>
        <taxon>Trichoderma</taxon>
    </lineage>
</organism>
<proteinExistence type="predicted"/>
<protein>
    <submittedName>
        <fullName evidence="2">Uncharacterized protein</fullName>
    </submittedName>
</protein>
<accession>A0A2T4A7Y1</accession>
<feature type="compositionally biased region" description="Basic residues" evidence="1">
    <location>
        <begin position="188"/>
        <end position="198"/>
    </location>
</feature>
<evidence type="ECO:0000313" key="2">
    <source>
        <dbReference type="EMBL" id="PTB53161.1"/>
    </source>
</evidence>
<dbReference type="EMBL" id="KZ679682">
    <property type="protein sequence ID" value="PTB53161.1"/>
    <property type="molecule type" value="Genomic_DNA"/>
</dbReference>
<gene>
    <name evidence="2" type="ORF">M431DRAFT_483331</name>
</gene>
<sequence length="198" mass="22097">MAAIRSTDRTSAGERFAHAKVQARKYTAQPSAMSEYFGTAVWQRTSRCGGPSRRSSNVASHVLLYWRDKYPLHGSACHWSGAPYSSRKTPDTLNQRPPAALTGPWIPKRPWRWAQYCRIGAQQNVPRGAALTMFFSDAPPAPRIYDNSVKHAEEYRVQGFLLAADMPVASGEMELPGRLTGDPLQLSQKRKKNKIAPL</sequence>
<dbReference type="Proteomes" id="UP000241690">
    <property type="component" value="Unassembled WGS sequence"/>
</dbReference>
<dbReference type="AlphaFoldDB" id="A0A2T4A7Y1"/>
<dbReference type="RefSeq" id="XP_024772838.1">
    <property type="nucleotide sequence ID" value="XM_024916117.1"/>
</dbReference>
<reference evidence="2 3" key="1">
    <citation type="submission" date="2016-07" db="EMBL/GenBank/DDBJ databases">
        <title>Multiple horizontal gene transfer events from other fungi enriched the ability of initially mycotrophic Trichoderma (Ascomycota) to feed on dead plant biomass.</title>
        <authorList>
            <consortium name="DOE Joint Genome Institute"/>
            <person name="Aerts A."/>
            <person name="Atanasova L."/>
            <person name="Chenthamara K."/>
            <person name="Zhang J."/>
            <person name="Grujic M."/>
            <person name="Henrissat B."/>
            <person name="Kuo A."/>
            <person name="Salamov A."/>
            <person name="Lipzen A."/>
            <person name="Labutti K."/>
            <person name="Barry K."/>
            <person name="Miao Y."/>
            <person name="Rahimi M.J."/>
            <person name="Shen Q."/>
            <person name="Grigoriev I.V."/>
            <person name="Kubicek C.P."/>
            <person name="Druzhinina I.S."/>
        </authorList>
    </citation>
    <scope>NUCLEOTIDE SEQUENCE [LARGE SCALE GENOMIC DNA]</scope>
    <source>
        <strain evidence="2 3">CBS 226.95</strain>
    </source>
</reference>
<evidence type="ECO:0000256" key="1">
    <source>
        <dbReference type="SAM" id="MobiDB-lite"/>
    </source>
</evidence>
<dbReference type="GeneID" id="36624686"/>
<keyword evidence="3" id="KW-1185">Reference proteome</keyword>
<feature type="region of interest" description="Disordered" evidence="1">
    <location>
        <begin position="178"/>
        <end position="198"/>
    </location>
</feature>
<evidence type="ECO:0000313" key="3">
    <source>
        <dbReference type="Proteomes" id="UP000241690"/>
    </source>
</evidence>